<comment type="caution">
    <text evidence="1">The sequence shown here is derived from an EMBL/GenBank/DDBJ whole genome shotgun (WGS) entry which is preliminary data.</text>
</comment>
<organism evidence="1">
    <name type="scientific">marine sediment metagenome</name>
    <dbReference type="NCBI Taxonomy" id="412755"/>
    <lineage>
        <taxon>unclassified sequences</taxon>
        <taxon>metagenomes</taxon>
        <taxon>ecological metagenomes</taxon>
    </lineage>
</organism>
<accession>X0ZEN1</accession>
<protein>
    <recommendedName>
        <fullName evidence="2">Glycosyltransferase family 2 protein</fullName>
    </recommendedName>
</protein>
<reference evidence="1" key="1">
    <citation type="journal article" date="2014" name="Front. Microbiol.">
        <title>High frequency of phylogenetically diverse reductive dehalogenase-homologous genes in deep subseafloor sedimentary metagenomes.</title>
        <authorList>
            <person name="Kawai M."/>
            <person name="Futagami T."/>
            <person name="Toyoda A."/>
            <person name="Takaki Y."/>
            <person name="Nishi S."/>
            <person name="Hori S."/>
            <person name="Arai W."/>
            <person name="Tsubouchi T."/>
            <person name="Morono Y."/>
            <person name="Uchiyama I."/>
            <person name="Ito T."/>
            <person name="Fujiyama A."/>
            <person name="Inagaki F."/>
            <person name="Takami H."/>
        </authorList>
    </citation>
    <scope>NUCLEOTIDE SEQUENCE</scope>
    <source>
        <strain evidence="1">Expedition CK06-06</strain>
    </source>
</reference>
<dbReference type="EMBL" id="BART01003437">
    <property type="protein sequence ID" value="GAG56647.1"/>
    <property type="molecule type" value="Genomic_DNA"/>
</dbReference>
<evidence type="ECO:0008006" key="2">
    <source>
        <dbReference type="Google" id="ProtNLM"/>
    </source>
</evidence>
<dbReference type="AlphaFoldDB" id="X0ZEN1"/>
<proteinExistence type="predicted"/>
<gene>
    <name evidence="1" type="ORF">S01H4_09481</name>
</gene>
<evidence type="ECO:0000313" key="1">
    <source>
        <dbReference type="EMBL" id="GAG56647.1"/>
    </source>
</evidence>
<feature type="non-terminal residue" evidence="1">
    <location>
        <position position="1"/>
    </location>
</feature>
<name>X0ZEN1_9ZZZZ</name>
<sequence length="106" mass="12334">RIGRLHGDLLHYSYPTIKHHVAQIDKFSDIAAREAFKRGRRANVLLDICLNPMLAFFKKYFLKLGILDGYEGYVISISTAYGKFLKYIKLRELEKRDEIGESQLLD</sequence>